<gene>
    <name evidence="3" type="ORF">SAMN04488132_10724</name>
</gene>
<evidence type="ECO:0000259" key="2">
    <source>
        <dbReference type="Pfam" id="PF10988"/>
    </source>
</evidence>
<reference evidence="3 4" key="1">
    <citation type="submission" date="2017-02" db="EMBL/GenBank/DDBJ databases">
        <authorList>
            <person name="Peterson S.W."/>
        </authorList>
    </citation>
    <scope>NUCLEOTIDE SEQUENCE [LARGE SCALE GENOMIC DNA]</scope>
    <source>
        <strain evidence="3 4">DSM 22335</strain>
    </source>
</reference>
<name>A0A1T4PXY8_9BACT</name>
<accession>A0A1T4PXY8</accession>
<dbReference type="EMBL" id="FUWH01000007">
    <property type="protein sequence ID" value="SJZ96353.1"/>
    <property type="molecule type" value="Genomic_DNA"/>
</dbReference>
<dbReference type="STRING" id="413434.SAMN04488132_10724"/>
<feature type="signal peptide" evidence="1">
    <location>
        <begin position="1"/>
        <end position="19"/>
    </location>
</feature>
<dbReference type="InterPro" id="IPR021255">
    <property type="entry name" value="DUF2807"/>
</dbReference>
<dbReference type="PANTHER" id="PTHR39200">
    <property type="entry name" value="HYPOTHETICAL EXPORTED PROTEIN"/>
    <property type="match status" value="1"/>
</dbReference>
<dbReference type="RefSeq" id="WP_078831806.1">
    <property type="nucleotide sequence ID" value="NZ_FUWH01000007.1"/>
</dbReference>
<dbReference type="Proteomes" id="UP000190888">
    <property type="component" value="Unassembled WGS sequence"/>
</dbReference>
<evidence type="ECO:0000313" key="4">
    <source>
        <dbReference type="Proteomes" id="UP000190888"/>
    </source>
</evidence>
<dbReference type="AlphaFoldDB" id="A0A1T4PXY8"/>
<evidence type="ECO:0000313" key="3">
    <source>
        <dbReference type="EMBL" id="SJZ96353.1"/>
    </source>
</evidence>
<dbReference type="Gene3D" id="2.160.20.120">
    <property type="match status" value="1"/>
</dbReference>
<evidence type="ECO:0000256" key="1">
    <source>
        <dbReference type="SAM" id="SignalP"/>
    </source>
</evidence>
<feature type="domain" description="Putative auto-transporter adhesin head GIN" evidence="2">
    <location>
        <begin position="42"/>
        <end position="225"/>
    </location>
</feature>
<proteinExistence type="predicted"/>
<dbReference type="OrthoDB" id="5585143at2"/>
<keyword evidence="4" id="KW-1185">Reference proteome</keyword>
<sequence length="242" mass="25566">MKQKLLLVTLVLISFAAVAQWPFNKVEGNGVIKKEKREVGSFSAISSSGAWDVMLAYGNSGSIEIEGDENLLEHIETKVEDGKLIIRTKNRENIQSRRKIVIYASATTLKSVSQSGSGDIIGEGKFENSGSTKISVSGSGSIRLNFKQFAQTDVSVSGSGNIKLEGTTQKLSGRVSGSGNIDCDNLIADDVEAGISGSGNMKAYAAVSISASISGSGNVYYRGNAKQVSTRTSGSGRVKKRD</sequence>
<keyword evidence="1" id="KW-0732">Signal</keyword>
<protein>
    <submittedName>
        <fullName evidence="3">Putative auto-transporter adhesin, head GIN domain</fullName>
    </submittedName>
</protein>
<feature type="chain" id="PRO_5012233592" evidence="1">
    <location>
        <begin position="20"/>
        <end position="242"/>
    </location>
</feature>
<organism evidence="3 4">
    <name type="scientific">Sediminibacterium ginsengisoli</name>
    <dbReference type="NCBI Taxonomy" id="413434"/>
    <lineage>
        <taxon>Bacteria</taxon>
        <taxon>Pseudomonadati</taxon>
        <taxon>Bacteroidota</taxon>
        <taxon>Chitinophagia</taxon>
        <taxon>Chitinophagales</taxon>
        <taxon>Chitinophagaceae</taxon>
        <taxon>Sediminibacterium</taxon>
    </lineage>
</organism>
<dbReference type="PANTHER" id="PTHR39200:SF1">
    <property type="entry name" value="AUTO-TRANSPORTER ADHESIN HEAD GIN DOMAIN-CONTAINING PROTEIN-RELATED"/>
    <property type="match status" value="1"/>
</dbReference>
<dbReference type="Pfam" id="PF10988">
    <property type="entry name" value="DUF2807"/>
    <property type="match status" value="1"/>
</dbReference>